<dbReference type="EMBL" id="JARRAG010000001">
    <property type="protein sequence ID" value="MDG3002260.1"/>
    <property type="molecule type" value="Genomic_DNA"/>
</dbReference>
<proteinExistence type="predicted"/>
<evidence type="ECO:0000256" key="1">
    <source>
        <dbReference type="SAM" id="SignalP"/>
    </source>
</evidence>
<dbReference type="Gene3D" id="3.90.420.10">
    <property type="entry name" value="Oxidoreductase, molybdopterin-binding domain"/>
    <property type="match status" value="1"/>
</dbReference>
<comment type="caution">
    <text evidence="3">The sequence shown here is derived from an EMBL/GenBank/DDBJ whole genome shotgun (WGS) entry which is preliminary data.</text>
</comment>
<dbReference type="RefSeq" id="WP_277858624.1">
    <property type="nucleotide sequence ID" value="NZ_JARRAG010000001.1"/>
</dbReference>
<sequence length="481" mass="53082">MIATLPTRASRLGRLFLLIGALASRDATAGAIDEPAAPTAPLRVQGRVDKALSLTETELAGMPRKAVRARDQGGAEAEYEGVPLFEILQRAGLPPGGTAASWVVVEGSDGHRAVFATAELDPAFADRVVLLADRRYGRPIAGTEGPLRVVVPGEKSQARWVRMVVSITVQRPGPNVFGETAERLRDARTLSYRCSSRDLGVIRSYERHTGPTRTEIGEPPVLAVVTDVDRGEVLILDVAGKFAFHQNLLPLEEGEWSRRSLASAISTALRSLAGKEERPDGRRPFGDVLAEVYRVDVEGRPWTFWIDPGRKSPLLVESSLPTPEGESRFTLTDFRIDPPIDDALFRLEPPEGYVLRDLDAPGPKEEEALVDLLRFAATASGGRFPTKLDASELTERFPAEPWEKDRRLVRWIFGTAIHGSIFARNPPGGWHGYSPDEVKLGNRDRIVFWHHPWGQRTYRAVFGDLHVENVTAEDLPPEPDR</sequence>
<protein>
    <submittedName>
        <fullName evidence="3">Molybdopterin-dependent oxidoreductase</fullName>
    </submittedName>
</protein>
<accession>A0ABT6F4D3</accession>
<gene>
    <name evidence="3" type="ORF">PZE19_00535</name>
</gene>
<evidence type="ECO:0000313" key="4">
    <source>
        <dbReference type="Proteomes" id="UP001216907"/>
    </source>
</evidence>
<feature type="domain" description="Oxidoreductase molybdopterin-binding" evidence="2">
    <location>
        <begin position="42"/>
        <end position="170"/>
    </location>
</feature>
<dbReference type="SUPFAM" id="SSF56524">
    <property type="entry name" value="Oxidoreductase molybdopterin-binding domain"/>
    <property type="match status" value="1"/>
</dbReference>
<evidence type="ECO:0000313" key="3">
    <source>
        <dbReference type="EMBL" id="MDG3002260.1"/>
    </source>
</evidence>
<organism evidence="3 4">
    <name type="scientific">Paludisphaera mucosa</name>
    <dbReference type="NCBI Taxonomy" id="3030827"/>
    <lineage>
        <taxon>Bacteria</taxon>
        <taxon>Pseudomonadati</taxon>
        <taxon>Planctomycetota</taxon>
        <taxon>Planctomycetia</taxon>
        <taxon>Isosphaerales</taxon>
        <taxon>Isosphaeraceae</taxon>
        <taxon>Paludisphaera</taxon>
    </lineage>
</organism>
<dbReference type="InterPro" id="IPR036374">
    <property type="entry name" value="OxRdtase_Mopterin-bd_sf"/>
</dbReference>
<reference evidence="3 4" key="1">
    <citation type="submission" date="2023-03" db="EMBL/GenBank/DDBJ databases">
        <title>Paludisphaera mucosa sp. nov. a novel planctomycete from northern fen.</title>
        <authorList>
            <person name="Ivanova A."/>
        </authorList>
    </citation>
    <scope>NUCLEOTIDE SEQUENCE [LARGE SCALE GENOMIC DNA]</scope>
    <source>
        <strain evidence="3 4">Pla2</strain>
    </source>
</reference>
<feature type="chain" id="PRO_5045407800" evidence="1">
    <location>
        <begin position="30"/>
        <end position="481"/>
    </location>
</feature>
<dbReference type="InterPro" id="IPR000572">
    <property type="entry name" value="OxRdtase_Mopterin-bd_dom"/>
</dbReference>
<feature type="signal peptide" evidence="1">
    <location>
        <begin position="1"/>
        <end position="29"/>
    </location>
</feature>
<evidence type="ECO:0000259" key="2">
    <source>
        <dbReference type="Pfam" id="PF00174"/>
    </source>
</evidence>
<name>A0ABT6F4D3_9BACT</name>
<keyword evidence="1" id="KW-0732">Signal</keyword>
<dbReference type="Pfam" id="PF00174">
    <property type="entry name" value="Oxidored_molyb"/>
    <property type="match status" value="1"/>
</dbReference>
<keyword evidence="4" id="KW-1185">Reference proteome</keyword>
<dbReference type="Proteomes" id="UP001216907">
    <property type="component" value="Unassembled WGS sequence"/>
</dbReference>